<dbReference type="SUPFAM" id="SSF56112">
    <property type="entry name" value="Protein kinase-like (PK-like)"/>
    <property type="match status" value="1"/>
</dbReference>
<name>A0AAI8Z602_9PEZI</name>
<dbReference type="InterPro" id="IPR011009">
    <property type="entry name" value="Kinase-like_dom_sf"/>
</dbReference>
<dbReference type="EMBL" id="CAVMBE010000078">
    <property type="protein sequence ID" value="CAK4033103.1"/>
    <property type="molecule type" value="Genomic_DNA"/>
</dbReference>
<evidence type="ECO:0000256" key="6">
    <source>
        <dbReference type="ARBA" id="ARBA00022840"/>
    </source>
</evidence>
<gene>
    <name evidence="10" type="ORF">LECACI_7A008261</name>
</gene>
<dbReference type="GO" id="GO:0050684">
    <property type="term" value="P:regulation of mRNA processing"/>
    <property type="evidence" value="ECO:0007669"/>
    <property type="project" value="TreeGrafter"/>
</dbReference>
<comment type="catalytic activity">
    <reaction evidence="7">
        <text>L-threonyl-[protein] + ATP = O-phospho-L-threonyl-[protein] + ADP + H(+)</text>
        <dbReference type="Rhea" id="RHEA:46608"/>
        <dbReference type="Rhea" id="RHEA-COMP:11060"/>
        <dbReference type="Rhea" id="RHEA-COMP:11605"/>
        <dbReference type="ChEBI" id="CHEBI:15378"/>
        <dbReference type="ChEBI" id="CHEBI:30013"/>
        <dbReference type="ChEBI" id="CHEBI:30616"/>
        <dbReference type="ChEBI" id="CHEBI:61977"/>
        <dbReference type="ChEBI" id="CHEBI:456216"/>
        <dbReference type="EC" id="2.7.11.1"/>
    </reaction>
</comment>
<comment type="catalytic activity">
    <reaction evidence="8">
        <text>L-seryl-[protein] + ATP = O-phospho-L-seryl-[protein] + ADP + H(+)</text>
        <dbReference type="Rhea" id="RHEA:17989"/>
        <dbReference type="Rhea" id="RHEA-COMP:9863"/>
        <dbReference type="Rhea" id="RHEA-COMP:11604"/>
        <dbReference type="ChEBI" id="CHEBI:15378"/>
        <dbReference type="ChEBI" id="CHEBI:29999"/>
        <dbReference type="ChEBI" id="CHEBI:30616"/>
        <dbReference type="ChEBI" id="CHEBI:83421"/>
        <dbReference type="ChEBI" id="CHEBI:456216"/>
        <dbReference type="EC" id="2.7.11.1"/>
    </reaction>
</comment>
<evidence type="ECO:0000313" key="11">
    <source>
        <dbReference type="Proteomes" id="UP001296104"/>
    </source>
</evidence>
<accession>A0AAI8Z602</accession>
<keyword evidence="11" id="KW-1185">Reference proteome</keyword>
<evidence type="ECO:0000259" key="9">
    <source>
        <dbReference type="PROSITE" id="PS50011"/>
    </source>
</evidence>
<dbReference type="Gene3D" id="3.30.200.20">
    <property type="entry name" value="Phosphorylase Kinase, domain 1"/>
    <property type="match status" value="1"/>
</dbReference>
<comment type="caution">
    <text evidence="10">The sequence shown here is derived from an EMBL/GenBank/DDBJ whole genome shotgun (WGS) entry which is preliminary data.</text>
</comment>
<dbReference type="PROSITE" id="PS50011">
    <property type="entry name" value="PROTEIN_KINASE_DOM"/>
    <property type="match status" value="1"/>
</dbReference>
<evidence type="ECO:0000256" key="3">
    <source>
        <dbReference type="ARBA" id="ARBA00022679"/>
    </source>
</evidence>
<keyword evidence="2" id="KW-0723">Serine/threonine-protein kinase</keyword>
<dbReference type="PANTHER" id="PTHR47634">
    <property type="entry name" value="PROTEIN KINASE DOMAIN-CONTAINING PROTEIN-RELATED"/>
    <property type="match status" value="1"/>
</dbReference>
<sequence>MASTNIKLPNTDEPLEEEAVPGYDPAHFYQIDPGDVIGNGRYSVVSKLGWGRHSTVWLARDVQRWRWQSPRYVSIKINSCDEDPESIQQQYALLQRLTKADPNHRGFSTVRKALESFELKTGSGTHVCIVYEPLRETMDVYRRRFAEGRLPLPLLKAYTKVLLAGLDLLHQDCGIIHTGRIHCGIRLKSDRLMDPLTADLKLDNILVGFEDESVLKLKAAQFQTSENLFKQGTGRRIYQSRSDFGPLQSYITPPVIGDLDSAEDVDMGAHPTQPDVYRAPEVVLGWGWSSSADIWNLGHLVWTLASGKDLFTSLYTEKGTYDAAKHLAQMIAVLGPPSPTLIQERSHSGWKWSPAIVNQDGDLCEDARSFYRGPFFESTSGEFLYPKAVPLPQSLDDLAGFINTAEERAKFVDFLGKMLSWDPTQRLSERMLFDHEWLDLEPS</sequence>
<evidence type="ECO:0000256" key="4">
    <source>
        <dbReference type="ARBA" id="ARBA00022741"/>
    </source>
</evidence>
<evidence type="ECO:0000256" key="5">
    <source>
        <dbReference type="ARBA" id="ARBA00022777"/>
    </source>
</evidence>
<dbReference type="Gene3D" id="1.10.510.10">
    <property type="entry name" value="Transferase(Phosphotransferase) domain 1"/>
    <property type="match status" value="1"/>
</dbReference>
<evidence type="ECO:0000256" key="1">
    <source>
        <dbReference type="ARBA" id="ARBA00012513"/>
    </source>
</evidence>
<feature type="domain" description="Protein kinase" evidence="9">
    <location>
        <begin position="42"/>
        <end position="438"/>
    </location>
</feature>
<dbReference type="InterPro" id="IPR000719">
    <property type="entry name" value="Prot_kinase_dom"/>
</dbReference>
<evidence type="ECO:0000256" key="8">
    <source>
        <dbReference type="ARBA" id="ARBA00048679"/>
    </source>
</evidence>
<dbReference type="Proteomes" id="UP001296104">
    <property type="component" value="Unassembled WGS sequence"/>
</dbReference>
<protein>
    <recommendedName>
        <fullName evidence="1">non-specific serine/threonine protein kinase</fullName>
        <ecNumber evidence="1">2.7.11.1</ecNumber>
    </recommendedName>
</protein>
<dbReference type="SMART" id="SM00220">
    <property type="entry name" value="S_TKc"/>
    <property type="match status" value="1"/>
</dbReference>
<keyword evidence="4" id="KW-0547">Nucleotide-binding</keyword>
<dbReference type="PANTHER" id="PTHR47634:SF9">
    <property type="entry name" value="PROTEIN KINASE DOMAIN-CONTAINING PROTEIN-RELATED"/>
    <property type="match status" value="1"/>
</dbReference>
<reference evidence="10" key="1">
    <citation type="submission" date="2023-11" db="EMBL/GenBank/DDBJ databases">
        <authorList>
            <person name="Alioto T."/>
            <person name="Alioto T."/>
            <person name="Gomez Garrido J."/>
        </authorList>
    </citation>
    <scope>NUCLEOTIDE SEQUENCE</scope>
</reference>
<dbReference type="GO" id="GO:0004674">
    <property type="term" value="F:protein serine/threonine kinase activity"/>
    <property type="evidence" value="ECO:0007669"/>
    <property type="project" value="UniProtKB-KW"/>
</dbReference>
<dbReference type="GO" id="GO:0005634">
    <property type="term" value="C:nucleus"/>
    <property type="evidence" value="ECO:0007669"/>
    <property type="project" value="TreeGrafter"/>
</dbReference>
<evidence type="ECO:0000256" key="7">
    <source>
        <dbReference type="ARBA" id="ARBA00047899"/>
    </source>
</evidence>
<organism evidence="10 11">
    <name type="scientific">Lecanosticta acicola</name>
    <dbReference type="NCBI Taxonomy" id="111012"/>
    <lineage>
        <taxon>Eukaryota</taxon>
        <taxon>Fungi</taxon>
        <taxon>Dikarya</taxon>
        <taxon>Ascomycota</taxon>
        <taxon>Pezizomycotina</taxon>
        <taxon>Dothideomycetes</taxon>
        <taxon>Dothideomycetidae</taxon>
        <taxon>Mycosphaerellales</taxon>
        <taxon>Mycosphaerellaceae</taxon>
        <taxon>Lecanosticta</taxon>
    </lineage>
</organism>
<keyword evidence="3" id="KW-0808">Transferase</keyword>
<dbReference type="EC" id="2.7.11.1" evidence="1"/>
<keyword evidence="5 10" id="KW-0418">Kinase</keyword>
<dbReference type="GO" id="GO:0000245">
    <property type="term" value="P:spliceosomal complex assembly"/>
    <property type="evidence" value="ECO:0007669"/>
    <property type="project" value="TreeGrafter"/>
</dbReference>
<dbReference type="InterPro" id="IPR051334">
    <property type="entry name" value="SRPK"/>
</dbReference>
<dbReference type="GO" id="GO:0005737">
    <property type="term" value="C:cytoplasm"/>
    <property type="evidence" value="ECO:0007669"/>
    <property type="project" value="TreeGrafter"/>
</dbReference>
<evidence type="ECO:0000256" key="2">
    <source>
        <dbReference type="ARBA" id="ARBA00022527"/>
    </source>
</evidence>
<dbReference type="Pfam" id="PF00069">
    <property type="entry name" value="Pkinase"/>
    <property type="match status" value="1"/>
</dbReference>
<proteinExistence type="predicted"/>
<evidence type="ECO:0000313" key="10">
    <source>
        <dbReference type="EMBL" id="CAK4033103.1"/>
    </source>
</evidence>
<dbReference type="GO" id="GO:0005524">
    <property type="term" value="F:ATP binding"/>
    <property type="evidence" value="ECO:0007669"/>
    <property type="project" value="UniProtKB-KW"/>
</dbReference>
<dbReference type="AlphaFoldDB" id="A0AAI8Z602"/>
<keyword evidence="6" id="KW-0067">ATP-binding</keyword>